<reference evidence="2" key="1">
    <citation type="journal article" date="2014" name="Int. J. Syst. Evol. Microbiol.">
        <title>Complete genome sequence of Corynebacterium casei LMG S-19264T (=DSM 44701T), isolated from a smear-ripened cheese.</title>
        <authorList>
            <consortium name="US DOE Joint Genome Institute (JGI-PGF)"/>
            <person name="Walter F."/>
            <person name="Albersmeier A."/>
            <person name="Kalinowski J."/>
            <person name="Ruckert C."/>
        </authorList>
    </citation>
    <scope>NUCLEOTIDE SEQUENCE</scope>
    <source>
        <strain evidence="2">KCTC 23732</strain>
    </source>
</reference>
<evidence type="ECO:0000313" key="2">
    <source>
        <dbReference type="EMBL" id="GGW93173.1"/>
    </source>
</evidence>
<sequence length="285" mass="31204">MIYLLLSILCSVTVSVLLKIARQHAIDIKQAIAFNYVTAIVLCWLLLQPKLSGASIQALPWGLFTILGVLLPLIFLAMFKAVEFAGIVRADAAQRLSLFLPIIASFTIFGETLSLPRGISLLIAFIALFCLLWKPASNATAVQTRSSALYLLMVWIGYGVIDILFKQMAKTGTAFPTGLFIAFAMAGLLMFIYLFTSKAQWHLRHAVGGLVLGCLNFGNILFYIKAHQHFSENPTLVFTTMNIGVISLGTLVGALVFREKISIVNAIGIVLAILAVLCLYYWVIA</sequence>
<evidence type="ECO:0000256" key="1">
    <source>
        <dbReference type="SAM" id="Phobius"/>
    </source>
</evidence>
<proteinExistence type="predicted"/>
<feature type="transmembrane region" description="Helical" evidence="1">
    <location>
        <begin position="59"/>
        <end position="80"/>
    </location>
</feature>
<evidence type="ECO:0000313" key="3">
    <source>
        <dbReference type="Proteomes" id="UP000608345"/>
    </source>
</evidence>
<feature type="transmembrane region" description="Helical" evidence="1">
    <location>
        <begin position="28"/>
        <end position="47"/>
    </location>
</feature>
<organism evidence="2 3">
    <name type="scientific">Advenella faeciporci</name>
    <dbReference type="NCBI Taxonomy" id="797535"/>
    <lineage>
        <taxon>Bacteria</taxon>
        <taxon>Pseudomonadati</taxon>
        <taxon>Pseudomonadota</taxon>
        <taxon>Betaproteobacteria</taxon>
        <taxon>Burkholderiales</taxon>
        <taxon>Alcaligenaceae</taxon>
    </lineage>
</organism>
<keyword evidence="3" id="KW-1185">Reference proteome</keyword>
<feature type="transmembrane region" description="Helical" evidence="1">
    <location>
        <begin position="202"/>
        <end position="224"/>
    </location>
</feature>
<dbReference type="InterPro" id="IPR037185">
    <property type="entry name" value="EmrE-like"/>
</dbReference>
<gene>
    <name evidence="2" type="ORF">GCM10011450_23990</name>
</gene>
<comment type="caution">
    <text evidence="2">The sequence shown here is derived from an EMBL/GenBank/DDBJ whole genome shotgun (WGS) entry which is preliminary data.</text>
</comment>
<protein>
    <recommendedName>
        <fullName evidence="4">EamA/RhaT family transporter</fullName>
    </recommendedName>
</protein>
<name>A0A918JNT4_9BURK</name>
<keyword evidence="1" id="KW-0472">Membrane</keyword>
<dbReference type="EMBL" id="BMYS01000019">
    <property type="protein sequence ID" value="GGW93173.1"/>
    <property type="molecule type" value="Genomic_DNA"/>
</dbReference>
<reference evidence="2" key="2">
    <citation type="submission" date="2020-09" db="EMBL/GenBank/DDBJ databases">
        <authorList>
            <person name="Sun Q."/>
            <person name="Kim S."/>
        </authorList>
    </citation>
    <scope>NUCLEOTIDE SEQUENCE</scope>
    <source>
        <strain evidence="2">KCTC 23732</strain>
    </source>
</reference>
<evidence type="ECO:0008006" key="4">
    <source>
        <dbReference type="Google" id="ProtNLM"/>
    </source>
</evidence>
<feature type="transmembrane region" description="Helical" evidence="1">
    <location>
        <begin position="236"/>
        <end position="257"/>
    </location>
</feature>
<dbReference type="SUPFAM" id="SSF103481">
    <property type="entry name" value="Multidrug resistance efflux transporter EmrE"/>
    <property type="match status" value="1"/>
</dbReference>
<dbReference type="RefSeq" id="WP_189385744.1">
    <property type="nucleotide sequence ID" value="NZ_BAABFY010000048.1"/>
</dbReference>
<dbReference type="AlphaFoldDB" id="A0A918JNT4"/>
<feature type="transmembrane region" description="Helical" evidence="1">
    <location>
        <begin position="177"/>
        <end position="196"/>
    </location>
</feature>
<dbReference type="Proteomes" id="UP000608345">
    <property type="component" value="Unassembled WGS sequence"/>
</dbReference>
<keyword evidence="1" id="KW-0812">Transmembrane</keyword>
<feature type="transmembrane region" description="Helical" evidence="1">
    <location>
        <begin position="92"/>
        <end position="110"/>
    </location>
</feature>
<feature type="transmembrane region" description="Helical" evidence="1">
    <location>
        <begin position="263"/>
        <end position="283"/>
    </location>
</feature>
<accession>A0A918JNT4</accession>
<keyword evidence="1" id="KW-1133">Transmembrane helix</keyword>
<feature type="transmembrane region" description="Helical" evidence="1">
    <location>
        <begin position="148"/>
        <end position="165"/>
    </location>
</feature>
<feature type="transmembrane region" description="Helical" evidence="1">
    <location>
        <begin position="119"/>
        <end position="136"/>
    </location>
</feature>